<evidence type="ECO:0008006" key="4">
    <source>
        <dbReference type="Google" id="ProtNLM"/>
    </source>
</evidence>
<evidence type="ECO:0000256" key="1">
    <source>
        <dbReference type="SAM" id="MobiDB-lite"/>
    </source>
</evidence>
<evidence type="ECO:0000313" key="2">
    <source>
        <dbReference type="EMBL" id="KAJ8872856.1"/>
    </source>
</evidence>
<proteinExistence type="predicted"/>
<reference evidence="2 3" key="1">
    <citation type="submission" date="2023-02" db="EMBL/GenBank/DDBJ databases">
        <title>LHISI_Scaffold_Assembly.</title>
        <authorList>
            <person name="Stuart O.P."/>
            <person name="Cleave R."/>
            <person name="Magrath M.J.L."/>
            <person name="Mikheyev A.S."/>
        </authorList>
    </citation>
    <scope>NUCLEOTIDE SEQUENCE [LARGE SCALE GENOMIC DNA]</scope>
    <source>
        <strain evidence="2">Daus_M_001</strain>
        <tissue evidence="2">Leg muscle</tissue>
    </source>
</reference>
<gene>
    <name evidence="2" type="ORF">PR048_026472</name>
</gene>
<evidence type="ECO:0000313" key="3">
    <source>
        <dbReference type="Proteomes" id="UP001159363"/>
    </source>
</evidence>
<comment type="caution">
    <text evidence="2">The sequence shown here is derived from an EMBL/GenBank/DDBJ whole genome shotgun (WGS) entry which is preliminary data.</text>
</comment>
<name>A0ABQ9GLF3_9NEOP</name>
<sequence>MKSEEIWALISEVFRADDGWSGAGMKGRGKREIPEKTYRPTASSGTIPTYENPVTRPGIKPGSPWWEASVLIAQPPWPHYCSYAPPTSCSIGTASLSLGAPSISHVGIVPDDAAGRQVFWGNLPFHPPFNSGAAPCSQPSSALMTSLLRAVKISPLQFTNFANSFCGEVHFKRAFVSPATLRGYSRNLEHVPLRFRACPRVGKLLYLEPDPFGWGWIVTYTRAKTLAENWRGKLPRKWVSCEAGFNNKVFRADEDEIMAGKREILEETRVTAASFGTIPTRENPGVTRSGIETGSTWWEASSLTAQPSRTHGWSPPVLASSQRVDGAPNGADPETNRNEKIDVSSARWHSGFVFGRDTGSILDPAIHIPGWFLRKTTAEFFPATD</sequence>
<dbReference type="Proteomes" id="UP001159363">
    <property type="component" value="Chromosome 10"/>
</dbReference>
<accession>A0ABQ9GLF3</accession>
<dbReference type="EMBL" id="JARBHB010000011">
    <property type="protein sequence ID" value="KAJ8872856.1"/>
    <property type="molecule type" value="Genomic_DNA"/>
</dbReference>
<keyword evidence="3" id="KW-1185">Reference proteome</keyword>
<protein>
    <recommendedName>
        <fullName evidence="4">Nudix hydrolase domain-containing protein</fullName>
    </recommendedName>
</protein>
<organism evidence="2 3">
    <name type="scientific">Dryococelus australis</name>
    <dbReference type="NCBI Taxonomy" id="614101"/>
    <lineage>
        <taxon>Eukaryota</taxon>
        <taxon>Metazoa</taxon>
        <taxon>Ecdysozoa</taxon>
        <taxon>Arthropoda</taxon>
        <taxon>Hexapoda</taxon>
        <taxon>Insecta</taxon>
        <taxon>Pterygota</taxon>
        <taxon>Neoptera</taxon>
        <taxon>Polyneoptera</taxon>
        <taxon>Phasmatodea</taxon>
        <taxon>Verophasmatodea</taxon>
        <taxon>Anareolatae</taxon>
        <taxon>Phasmatidae</taxon>
        <taxon>Eurycanthinae</taxon>
        <taxon>Dryococelus</taxon>
    </lineage>
</organism>
<feature type="region of interest" description="Disordered" evidence="1">
    <location>
        <begin position="305"/>
        <end position="340"/>
    </location>
</feature>